<keyword evidence="2" id="KW-1185">Reference proteome</keyword>
<sequence length="94" mass="10542">MALPKWAGHTGGFYHIVCRHGATVISKPLALQESVRDATDLYLSLKYPRFCSSVIRHVDLLDTLIADHQLFLKSCGEHLVAALSFPTRRSSIHR</sequence>
<gene>
    <name evidence="1" type="ORF">OS493_012315</name>
</gene>
<comment type="caution">
    <text evidence="1">The sequence shown here is derived from an EMBL/GenBank/DDBJ whole genome shotgun (WGS) entry which is preliminary data.</text>
</comment>
<evidence type="ECO:0000313" key="1">
    <source>
        <dbReference type="EMBL" id="KAJ7385982.1"/>
    </source>
</evidence>
<dbReference type="AlphaFoldDB" id="A0A9W9ZQK7"/>
<name>A0A9W9ZQK7_9CNID</name>
<protein>
    <submittedName>
        <fullName evidence="1">Uncharacterized protein</fullName>
    </submittedName>
</protein>
<evidence type="ECO:0000313" key="2">
    <source>
        <dbReference type="Proteomes" id="UP001163046"/>
    </source>
</evidence>
<proteinExistence type="predicted"/>
<accession>A0A9W9ZQK7</accession>
<dbReference type="EMBL" id="MU825878">
    <property type="protein sequence ID" value="KAJ7385982.1"/>
    <property type="molecule type" value="Genomic_DNA"/>
</dbReference>
<reference evidence="1" key="1">
    <citation type="submission" date="2023-01" db="EMBL/GenBank/DDBJ databases">
        <title>Genome assembly of the deep-sea coral Lophelia pertusa.</title>
        <authorList>
            <person name="Herrera S."/>
            <person name="Cordes E."/>
        </authorList>
    </citation>
    <scope>NUCLEOTIDE SEQUENCE</scope>
    <source>
        <strain evidence="1">USNM1676648</strain>
        <tissue evidence="1">Polyp</tissue>
    </source>
</reference>
<organism evidence="1 2">
    <name type="scientific">Desmophyllum pertusum</name>
    <dbReference type="NCBI Taxonomy" id="174260"/>
    <lineage>
        <taxon>Eukaryota</taxon>
        <taxon>Metazoa</taxon>
        <taxon>Cnidaria</taxon>
        <taxon>Anthozoa</taxon>
        <taxon>Hexacorallia</taxon>
        <taxon>Scleractinia</taxon>
        <taxon>Caryophylliina</taxon>
        <taxon>Caryophylliidae</taxon>
        <taxon>Desmophyllum</taxon>
    </lineage>
</organism>
<dbReference type="Proteomes" id="UP001163046">
    <property type="component" value="Unassembled WGS sequence"/>
</dbReference>